<accession>A0A803P9E2</accession>
<dbReference type="EMBL" id="UZAU01000261">
    <property type="status" value="NOT_ANNOTATED_CDS"/>
    <property type="molecule type" value="Genomic_DNA"/>
</dbReference>
<keyword evidence="2" id="KW-1185">Reference proteome</keyword>
<organism evidence="1 2">
    <name type="scientific">Cannabis sativa</name>
    <name type="common">Hemp</name>
    <name type="synonym">Marijuana</name>
    <dbReference type="NCBI Taxonomy" id="3483"/>
    <lineage>
        <taxon>Eukaryota</taxon>
        <taxon>Viridiplantae</taxon>
        <taxon>Streptophyta</taxon>
        <taxon>Embryophyta</taxon>
        <taxon>Tracheophyta</taxon>
        <taxon>Spermatophyta</taxon>
        <taxon>Magnoliopsida</taxon>
        <taxon>eudicotyledons</taxon>
        <taxon>Gunneridae</taxon>
        <taxon>Pentapetalae</taxon>
        <taxon>rosids</taxon>
        <taxon>fabids</taxon>
        <taxon>Rosales</taxon>
        <taxon>Cannabaceae</taxon>
        <taxon>Cannabis</taxon>
    </lineage>
</organism>
<reference evidence="1" key="1">
    <citation type="submission" date="2018-11" db="EMBL/GenBank/DDBJ databases">
        <authorList>
            <person name="Grassa J C."/>
        </authorList>
    </citation>
    <scope>NUCLEOTIDE SEQUENCE [LARGE SCALE GENOMIC DNA]</scope>
</reference>
<evidence type="ECO:0000313" key="2">
    <source>
        <dbReference type="Proteomes" id="UP000596661"/>
    </source>
</evidence>
<dbReference type="Proteomes" id="UP000596661">
    <property type="component" value="Chromosome 3"/>
</dbReference>
<sequence length="189" mass="21547">MPQSASIPSTSQRQELIYSAIFARLERVEREKLALKQGQTDILKGQTEIMGCLKTLLVLMGDPRRPNAEVDPHPVPVSSGDEFILPNDYRHYDVEDVLHTPQNMSITSIGDTQDSECGVCDNHNMVMVHQMTASERQFRTFEWDLMDNKVVPQTKSSGDYGTYVIEHIEHKLLDRPFVGVDDDHMSLFR</sequence>
<dbReference type="AlphaFoldDB" id="A0A803P9E2"/>
<proteinExistence type="predicted"/>
<dbReference type="EnsemblPlants" id="evm.model.03.531">
    <property type="protein sequence ID" value="cds.evm.model.03.531"/>
    <property type="gene ID" value="evm.TU.03.531"/>
</dbReference>
<name>A0A803P9E2_CANSA</name>
<protein>
    <submittedName>
        <fullName evidence="1">Uncharacterized protein</fullName>
    </submittedName>
</protein>
<evidence type="ECO:0000313" key="1">
    <source>
        <dbReference type="EnsemblPlants" id="cds.evm.model.03.531"/>
    </source>
</evidence>
<dbReference type="Gramene" id="evm.model.03.531">
    <property type="protein sequence ID" value="cds.evm.model.03.531"/>
    <property type="gene ID" value="evm.TU.03.531"/>
</dbReference>
<reference evidence="1" key="2">
    <citation type="submission" date="2021-03" db="UniProtKB">
        <authorList>
            <consortium name="EnsemblPlants"/>
        </authorList>
    </citation>
    <scope>IDENTIFICATION</scope>
</reference>